<evidence type="ECO:0000259" key="2">
    <source>
        <dbReference type="PROSITE" id="PS50157"/>
    </source>
</evidence>
<dbReference type="InterPro" id="IPR011990">
    <property type="entry name" value="TPR-like_helical_dom_sf"/>
</dbReference>
<dbReference type="eggNOG" id="arCOG06752">
    <property type="taxonomic scope" value="Archaea"/>
</dbReference>
<keyword evidence="4" id="KW-1185">Reference proteome</keyword>
<gene>
    <name evidence="3" type="ordered locus">NP_3838A</name>
</gene>
<feature type="region of interest" description="Disordered" evidence="1">
    <location>
        <begin position="42"/>
        <end position="77"/>
    </location>
</feature>
<dbReference type="Proteomes" id="UP000002698">
    <property type="component" value="Chromosome"/>
</dbReference>
<dbReference type="OrthoDB" id="2572at2157"/>
<organism evidence="3 4">
    <name type="scientific">Natronomonas pharaonis (strain ATCC 35678 / DSM 2160 / CIP 103997 / JCM 8858 / NBRC 14720 / NCIMB 2260 / Gabara)</name>
    <name type="common">Halobacterium pharaonis</name>
    <dbReference type="NCBI Taxonomy" id="348780"/>
    <lineage>
        <taxon>Archaea</taxon>
        <taxon>Methanobacteriati</taxon>
        <taxon>Methanobacteriota</taxon>
        <taxon>Stenosarchaea group</taxon>
        <taxon>Halobacteria</taxon>
        <taxon>Halobacteriales</taxon>
        <taxon>Natronomonadaceae</taxon>
        <taxon>Natronomonas</taxon>
    </lineage>
</organism>
<evidence type="ECO:0000313" key="4">
    <source>
        <dbReference type="Proteomes" id="UP000002698"/>
    </source>
</evidence>
<feature type="compositionally biased region" description="Polar residues" evidence="1">
    <location>
        <begin position="57"/>
        <end position="74"/>
    </location>
</feature>
<sequence>MSDCRYCEQTFNEETALRKHLYEAHERDELSRIDRKRVEQYIDEHSVDESSNDADTDGSQSIQREQRTVNTSDGTYPADAWELSDVEALSTDEIVAKLEDHGIETNETAFRNRAEDLDSATTLSEQWEAEYEVDATGYDQDFIWMAAQELWERWIPEVPNKERIYDFVQEGRDLREKGNRAGACNQWLTAWEYILAVIPDESTTIEEADRTLPTFLSLEAFIRSLDSDLATVAEGNPAYHEHRLEFCREVCDQFPDADDEFLLDFRHFVADSLAELGRTADSRAELEALIEEYPEDPYAYKKLADSYWLDEPDELSMEELERTAELYRAALDVEGPLEGASMVADCLEDVENRLTDARASDERGGEKP</sequence>
<evidence type="ECO:0000256" key="1">
    <source>
        <dbReference type="SAM" id="MobiDB-lite"/>
    </source>
</evidence>
<dbReference type="Gene3D" id="1.25.40.10">
    <property type="entry name" value="Tetratricopeptide repeat domain"/>
    <property type="match status" value="1"/>
</dbReference>
<dbReference type="GeneID" id="3701880"/>
<protein>
    <recommendedName>
        <fullName evidence="2">C2H2-type domain-containing protein</fullName>
    </recommendedName>
</protein>
<dbReference type="PROSITE" id="PS50157">
    <property type="entry name" value="ZINC_FINGER_C2H2_2"/>
    <property type="match status" value="1"/>
</dbReference>
<evidence type="ECO:0000313" key="3">
    <source>
        <dbReference type="EMBL" id="CAI50010.1"/>
    </source>
</evidence>
<dbReference type="EMBL" id="CR936257">
    <property type="protein sequence ID" value="CAI50010.1"/>
    <property type="molecule type" value="Genomic_DNA"/>
</dbReference>
<dbReference type="SUPFAM" id="SSF48452">
    <property type="entry name" value="TPR-like"/>
    <property type="match status" value="1"/>
</dbReference>
<dbReference type="HOGENOM" id="CLU_764213_0_0_2"/>
<dbReference type="EnsemblBacteria" id="CAI50010">
    <property type="protein sequence ID" value="CAI50010"/>
    <property type="gene ID" value="NP_3838A"/>
</dbReference>
<name>A0A1U7EXT6_NATPD</name>
<feature type="domain" description="C2H2-type" evidence="2">
    <location>
        <begin position="2"/>
        <end position="30"/>
    </location>
</feature>
<proteinExistence type="predicted"/>
<accession>A0A1U7EXT6</accession>
<dbReference type="PROSITE" id="PS00028">
    <property type="entry name" value="ZINC_FINGER_C2H2_1"/>
    <property type="match status" value="1"/>
</dbReference>
<dbReference type="AlphaFoldDB" id="A0A1U7EXT6"/>
<dbReference type="STRING" id="348780.NP_3838A"/>
<dbReference type="InterPro" id="IPR013087">
    <property type="entry name" value="Znf_C2H2_type"/>
</dbReference>
<dbReference type="RefSeq" id="WP_011323627.1">
    <property type="nucleotide sequence ID" value="NC_007426.1"/>
</dbReference>
<dbReference type="KEGG" id="nph:NP_3838A"/>
<reference evidence="3 4" key="1">
    <citation type="journal article" date="2005" name="Genome Res.">
        <title>Living with two extremes: conclusions from the genome sequence of Natronomonas pharaonis.</title>
        <authorList>
            <person name="Falb M."/>
            <person name="Pfeiffer F."/>
            <person name="Palm P."/>
            <person name="Rodewald K."/>
            <person name="Hickmann V."/>
            <person name="Tittor J."/>
            <person name="Oesterhelt D."/>
        </authorList>
    </citation>
    <scope>NUCLEOTIDE SEQUENCE [LARGE SCALE GENOMIC DNA]</scope>
    <source>
        <strain evidence="4">ATCC 35678 / DSM 2160 / CIP 103997 / JCM 8858 / NBRC 14720 / NCIMB 2260 / Gabara</strain>
    </source>
</reference>